<evidence type="ECO:0000259" key="1">
    <source>
        <dbReference type="Pfam" id="PF04545"/>
    </source>
</evidence>
<protein>
    <submittedName>
        <fullName evidence="2">RNA polymerase sigma-70 region 4</fullName>
    </submittedName>
</protein>
<organism evidence="2">
    <name type="scientific">uncultured Caudovirales phage</name>
    <dbReference type="NCBI Taxonomy" id="2100421"/>
    <lineage>
        <taxon>Viruses</taxon>
        <taxon>Duplodnaviria</taxon>
        <taxon>Heunggongvirae</taxon>
        <taxon>Uroviricota</taxon>
        <taxon>Caudoviricetes</taxon>
        <taxon>Peduoviridae</taxon>
        <taxon>Maltschvirus</taxon>
        <taxon>Maltschvirus maltsch</taxon>
    </lineage>
</organism>
<dbReference type="SUPFAM" id="SSF88659">
    <property type="entry name" value="Sigma3 and sigma4 domains of RNA polymerase sigma factors"/>
    <property type="match status" value="1"/>
</dbReference>
<dbReference type="GO" id="GO:0006352">
    <property type="term" value="P:DNA-templated transcription initiation"/>
    <property type="evidence" value="ECO:0007669"/>
    <property type="project" value="InterPro"/>
</dbReference>
<feature type="domain" description="RNA polymerase sigma-70 region 4" evidence="1">
    <location>
        <begin position="4"/>
        <end position="34"/>
    </location>
</feature>
<proteinExistence type="predicted"/>
<dbReference type="Pfam" id="PF04545">
    <property type="entry name" value="Sigma70_r4"/>
    <property type="match status" value="1"/>
</dbReference>
<dbReference type="Gene3D" id="1.10.10.10">
    <property type="entry name" value="Winged helix-like DNA-binding domain superfamily/Winged helix DNA-binding domain"/>
    <property type="match status" value="1"/>
</dbReference>
<gene>
    <name evidence="2" type="ORF">UFOVP12_49</name>
</gene>
<reference evidence="2" key="1">
    <citation type="submission" date="2020-04" db="EMBL/GenBank/DDBJ databases">
        <authorList>
            <person name="Chiriac C."/>
            <person name="Salcher M."/>
            <person name="Ghai R."/>
            <person name="Kavagutti S V."/>
        </authorList>
    </citation>
    <scope>NUCLEOTIDE SEQUENCE</scope>
</reference>
<evidence type="ECO:0000313" key="2">
    <source>
        <dbReference type="EMBL" id="CAB4121416.1"/>
    </source>
</evidence>
<name>A0A6J5KJU9_9CAUD</name>
<sequence>MKDGEPMTLQEIAKIEGVSHQRITQILESALRKVAKALDERKIKLEDLI</sequence>
<dbReference type="EMBL" id="LR796146">
    <property type="protein sequence ID" value="CAB4121416.1"/>
    <property type="molecule type" value="Genomic_DNA"/>
</dbReference>
<dbReference type="GO" id="GO:0003700">
    <property type="term" value="F:DNA-binding transcription factor activity"/>
    <property type="evidence" value="ECO:0007669"/>
    <property type="project" value="InterPro"/>
</dbReference>
<accession>A0A6J5KJU9</accession>
<dbReference type="InterPro" id="IPR007630">
    <property type="entry name" value="RNA_pol_sigma70_r4"/>
</dbReference>
<dbReference type="InterPro" id="IPR013324">
    <property type="entry name" value="RNA_pol_sigma_r3/r4-like"/>
</dbReference>
<dbReference type="InterPro" id="IPR036388">
    <property type="entry name" value="WH-like_DNA-bd_sf"/>
</dbReference>